<keyword evidence="2" id="KW-1185">Reference proteome</keyword>
<name>A0ACC1N2Q7_9HYPO</name>
<protein>
    <submittedName>
        <fullName evidence="1">Uncharacterized protein</fullName>
    </submittedName>
</protein>
<reference evidence="1" key="1">
    <citation type="submission" date="2022-08" db="EMBL/GenBank/DDBJ databases">
        <title>Genome Sequence of Lecanicillium fungicola.</title>
        <authorList>
            <person name="Buettner E."/>
        </authorList>
    </citation>
    <scope>NUCLEOTIDE SEQUENCE</scope>
    <source>
        <strain evidence="1">Babe33</strain>
    </source>
</reference>
<proteinExistence type="predicted"/>
<comment type="caution">
    <text evidence="1">The sequence shown here is derived from an EMBL/GenBank/DDBJ whole genome shotgun (WGS) entry which is preliminary data.</text>
</comment>
<evidence type="ECO:0000313" key="2">
    <source>
        <dbReference type="Proteomes" id="UP001143910"/>
    </source>
</evidence>
<dbReference type="Proteomes" id="UP001143910">
    <property type="component" value="Unassembled WGS sequence"/>
</dbReference>
<sequence>MTNSDFLLVRIIPTRPTTAAAFRAALNQITITASDKTVFDTNNDRVLGKASGLAAQPITGAPSIPLLTVVAGNPPTLQPSIIQHFALGLAGVTMLSVATAVIVINRAGLTQPDKEYPTPTSYDVSLALTQASTQSTVASRQQVVDYNVQISTDVLAPDQLFYTMRDTTVYLSIDVPDLPLAQGTSIYSPAADGTAPHFDFIVKAIDNVLGKDSPTGAPSLEAMKVYLTTAQARQVAAELVNNRQLDPPPAAPYPVWSEAGASSGTKTFFEDMFTIAAVGDTIDQTVDQARTKFVGDRASYYALRTSDAIQLANYVYSAIFSLYAELYTFNATRAIIDARLALRWTPPFTVPAAFFYALTTTYAISQDFDTRIKILLTATSDSLTTSLGLAIDSGVLGPRSGADGLIWRVNTSQATSVVVVNNLQAIRRITALQASVRDAIPEQVYPAANASVKKLITDWLNFTGQDADLPATVWYPAAKAKDYLTVILEVIAPGAETLISTILSDLRLPPASGTGLGPVIQNVTDLAKVTETQWLEFYTRNPGILPQKYVLGDLKSRVHTFVQDVTKILFTSPSPQSLGAPLPPSGVPMLDGTLDQDVLVAFFAQYTLDFTSDLDATKIAAINASALQLFQDEGIASFVTSAVLELWTLYNLTALGSITNELRFSYMEALHARGFTSAEKVQLLQRDQFILALTGTVAYGSAGNIWDLGSKLPSDIGDFGTPPGDTFSPINPGDLTNCEPPCHLSPFGPFQYLKQLLGLTSGSQTVGGILAARRGPLSNLIVNADNLSTPLPAVDLVNENLESLVSNLTANAGAIYNTENTGLTSIDVAGIAPLAIPADLSEEGILKALPQHSSPHLPQDQPTVYSLLASTMAGPDLPYSQTLDISRSYLCSVGTSRFEVMRVFHRDTTEFAIDASKEPADFQKAQWRLPVRYDIALEYLGIAPEEALAIYSGNMTGATALGLLGVALDSDRESPLLALQVSVFLCQAGITYCEFLELQKSGIVPFGPRSQQSLESQQATYPECLPCCDDDVVISFPGERSAAGELLKLMIFIRLWKSLRRSCATAISMATLADICAVLGLFTSTNVNPEFLRQLASLLMLHEWWHLPWGDKTESQSTQPDSRTTILSLWSGNGTDTHDFKWAVEALLDGIEKHAVHHYKCPKRSASWKKLLASNFDALAELAGFIETTWYAKPTCTIRFVEILTKLYASTFTVGEILFLFTTKKHLRADDPFPFTEEDESLDDPFNVPEDDEKYGLWALRRKLLDVEVCDEETDCWSWHKIEAILEELGYTDNGETYSLKYLAEHFFPDILEECGCDVSQSSRYFTTPIRNSTPQIWPMGRAENRRFYV</sequence>
<accession>A0ACC1N2Q7</accession>
<evidence type="ECO:0000313" key="1">
    <source>
        <dbReference type="EMBL" id="KAJ2973537.1"/>
    </source>
</evidence>
<dbReference type="EMBL" id="JANJQO010000959">
    <property type="protein sequence ID" value="KAJ2973537.1"/>
    <property type="molecule type" value="Genomic_DNA"/>
</dbReference>
<gene>
    <name evidence="1" type="ORF">NQ176_g6552</name>
</gene>
<organism evidence="1 2">
    <name type="scientific">Zarea fungicola</name>
    <dbReference type="NCBI Taxonomy" id="93591"/>
    <lineage>
        <taxon>Eukaryota</taxon>
        <taxon>Fungi</taxon>
        <taxon>Dikarya</taxon>
        <taxon>Ascomycota</taxon>
        <taxon>Pezizomycotina</taxon>
        <taxon>Sordariomycetes</taxon>
        <taxon>Hypocreomycetidae</taxon>
        <taxon>Hypocreales</taxon>
        <taxon>Cordycipitaceae</taxon>
        <taxon>Zarea</taxon>
    </lineage>
</organism>